<proteinExistence type="predicted"/>
<keyword evidence="2" id="KW-0255">Endonuclease</keyword>
<evidence type="ECO:0000313" key="8">
    <source>
        <dbReference type="EMBL" id="KAF5381134.1"/>
    </source>
</evidence>
<evidence type="ECO:0000256" key="2">
    <source>
        <dbReference type="ARBA" id="ARBA00022759"/>
    </source>
</evidence>
<dbReference type="InterPro" id="IPR004601">
    <property type="entry name" value="UvdE"/>
</dbReference>
<dbReference type="Proteomes" id="UP000518752">
    <property type="component" value="Unassembled WGS sequence"/>
</dbReference>
<evidence type="ECO:0000256" key="5">
    <source>
        <dbReference type="ARBA" id="ARBA00022801"/>
    </source>
</evidence>
<dbReference type="Pfam" id="PF03851">
    <property type="entry name" value="UvdE"/>
    <property type="match status" value="2"/>
</dbReference>
<dbReference type="PANTHER" id="PTHR31290:SF5">
    <property type="entry name" value="UV-DAMAGE ENDONUCLEASE"/>
    <property type="match status" value="1"/>
</dbReference>
<dbReference type="InterPro" id="IPR036237">
    <property type="entry name" value="Xyl_isomerase-like_sf"/>
</dbReference>
<evidence type="ECO:0000256" key="1">
    <source>
        <dbReference type="ARBA" id="ARBA00022722"/>
    </source>
</evidence>
<organism evidence="8 9">
    <name type="scientific">Collybiopsis confluens</name>
    <dbReference type="NCBI Taxonomy" id="2823264"/>
    <lineage>
        <taxon>Eukaryota</taxon>
        <taxon>Fungi</taxon>
        <taxon>Dikarya</taxon>
        <taxon>Basidiomycota</taxon>
        <taxon>Agaricomycotina</taxon>
        <taxon>Agaricomycetes</taxon>
        <taxon>Agaricomycetidae</taxon>
        <taxon>Agaricales</taxon>
        <taxon>Marasmiineae</taxon>
        <taxon>Omphalotaceae</taxon>
        <taxon>Collybiopsis</taxon>
    </lineage>
</organism>
<dbReference type="SUPFAM" id="SSF51658">
    <property type="entry name" value="Xylose isomerase-like"/>
    <property type="match status" value="1"/>
</dbReference>
<dbReference type="AlphaFoldDB" id="A0A8H5HD58"/>
<sequence>MRFSGLYRHCHPLLFFSEYSIQMAMVQRRASARIRTMATAAPAATSSSPEPERDAETSTRKRKRVARTVKIIPSQLEAVDDDRDKLSSLSPSPSPPPKKPRKQRKTKVQKPKTKSKVEAVDDGDGDGKPETISPKKPRKPRASRPKPEPVYVIPDVERRETKFRGRLGYACLNTILRSKRPASEAVFCSRTCRIDSIKKNGMEWVKDLGKRNVQDLMILIQWNEDNVCVQTALKRRGVLTSVPSFAQKIRFLRISSEMFPFASHPIYGYSLDYCSDLLAQAGALANKYGHRITTHPGQFTQLGSPKPNVVENSIRELKYHCEMLDLMGIGKDGVMIIHGGGVYDDKPAALERIKTTIRGVLPQNVRERLVLENDELCYNAEDLLPICESLSVPLVFDYHHDALYPSTIPPSTIIQRANAIFARRGIRPKQHLSEPRPGAETLMERRAHADRCEKLPAELEMEGVAMDVDLMIEAKDKEQAVLQLYRVYGLEEVKHESLRPPNLNQSKETKGRKSNKKGKKGKGGEEEEGDAEEEGERGVGVDGVDEAQVVD</sequence>
<accession>A0A8H5HD58</accession>
<comment type="caution">
    <text evidence="8">The sequence shown here is derived from an EMBL/GenBank/DDBJ whole genome shotgun (WGS) entry which is preliminary data.</text>
</comment>
<feature type="compositionally biased region" description="Basic residues" evidence="7">
    <location>
        <begin position="135"/>
        <end position="144"/>
    </location>
</feature>
<reference evidence="8 9" key="1">
    <citation type="journal article" date="2020" name="ISME J.">
        <title>Uncovering the hidden diversity of litter-decomposition mechanisms in mushroom-forming fungi.</title>
        <authorList>
            <person name="Floudas D."/>
            <person name="Bentzer J."/>
            <person name="Ahren D."/>
            <person name="Johansson T."/>
            <person name="Persson P."/>
            <person name="Tunlid A."/>
        </authorList>
    </citation>
    <scope>NUCLEOTIDE SEQUENCE [LARGE SCALE GENOMIC DNA]</scope>
    <source>
        <strain evidence="8 9">CBS 406.79</strain>
    </source>
</reference>
<feature type="compositionally biased region" description="Basic and acidic residues" evidence="7">
    <location>
        <begin position="115"/>
        <end position="129"/>
    </location>
</feature>
<dbReference type="GO" id="GO:0016787">
    <property type="term" value="F:hydrolase activity"/>
    <property type="evidence" value="ECO:0007669"/>
    <property type="project" value="UniProtKB-KW"/>
</dbReference>
<dbReference type="EMBL" id="JAACJN010000061">
    <property type="protein sequence ID" value="KAF5381134.1"/>
    <property type="molecule type" value="Genomic_DNA"/>
</dbReference>
<dbReference type="NCBIfam" id="TIGR00629">
    <property type="entry name" value="uvde"/>
    <property type="match status" value="1"/>
</dbReference>
<gene>
    <name evidence="8" type="ORF">D9757_009415</name>
</gene>
<dbReference type="GO" id="GO:0006289">
    <property type="term" value="P:nucleotide-excision repair"/>
    <property type="evidence" value="ECO:0007669"/>
    <property type="project" value="InterPro"/>
</dbReference>
<evidence type="ECO:0000256" key="3">
    <source>
        <dbReference type="ARBA" id="ARBA00022763"/>
    </source>
</evidence>
<feature type="region of interest" description="Disordered" evidence="7">
    <location>
        <begin position="495"/>
        <end position="551"/>
    </location>
</feature>
<feature type="compositionally biased region" description="Basic and acidic residues" evidence="7">
    <location>
        <begin position="50"/>
        <end position="59"/>
    </location>
</feature>
<keyword evidence="1" id="KW-0540">Nuclease</keyword>
<dbReference type="GO" id="GO:0009411">
    <property type="term" value="P:response to UV"/>
    <property type="evidence" value="ECO:0007669"/>
    <property type="project" value="InterPro"/>
</dbReference>
<evidence type="ECO:0000313" key="9">
    <source>
        <dbReference type="Proteomes" id="UP000518752"/>
    </source>
</evidence>
<dbReference type="OrthoDB" id="541883at2759"/>
<evidence type="ECO:0000256" key="4">
    <source>
        <dbReference type="ARBA" id="ARBA00022769"/>
    </source>
</evidence>
<feature type="region of interest" description="Disordered" evidence="7">
    <location>
        <begin position="37"/>
        <end position="150"/>
    </location>
</feature>
<protein>
    <recommendedName>
        <fullName evidence="10">UV-endonuclease UvdE</fullName>
    </recommendedName>
</protein>
<dbReference type="Gene3D" id="3.20.20.150">
    <property type="entry name" value="Divalent-metal-dependent TIM barrel enzymes"/>
    <property type="match status" value="2"/>
</dbReference>
<dbReference type="GO" id="GO:0004519">
    <property type="term" value="F:endonuclease activity"/>
    <property type="evidence" value="ECO:0007669"/>
    <property type="project" value="UniProtKB-KW"/>
</dbReference>
<evidence type="ECO:0000256" key="7">
    <source>
        <dbReference type="SAM" id="MobiDB-lite"/>
    </source>
</evidence>
<keyword evidence="6" id="KW-0234">DNA repair</keyword>
<evidence type="ECO:0008006" key="10">
    <source>
        <dbReference type="Google" id="ProtNLM"/>
    </source>
</evidence>
<evidence type="ECO:0000256" key="6">
    <source>
        <dbReference type="ARBA" id="ARBA00023204"/>
    </source>
</evidence>
<name>A0A8H5HD58_9AGAR</name>
<keyword evidence="4" id="KW-0228">DNA excision</keyword>
<keyword evidence="3" id="KW-0227">DNA damage</keyword>
<dbReference type="PANTHER" id="PTHR31290">
    <property type="entry name" value="UV-DAMAGE ENDONUCLEASE"/>
    <property type="match status" value="1"/>
</dbReference>
<keyword evidence="5" id="KW-0378">Hydrolase</keyword>
<keyword evidence="9" id="KW-1185">Reference proteome</keyword>
<feature type="compositionally biased region" description="Acidic residues" evidence="7">
    <location>
        <begin position="525"/>
        <end position="535"/>
    </location>
</feature>
<feature type="compositionally biased region" description="Basic residues" evidence="7">
    <location>
        <begin position="510"/>
        <end position="521"/>
    </location>
</feature>
<feature type="compositionally biased region" description="Low complexity" evidence="7">
    <location>
        <begin position="38"/>
        <end position="49"/>
    </location>
</feature>
<feature type="compositionally biased region" description="Basic residues" evidence="7">
    <location>
        <begin position="98"/>
        <end position="114"/>
    </location>
</feature>